<dbReference type="RefSeq" id="WP_086818050.1">
    <property type="nucleotide sequence ID" value="NZ_BJMM01000026.1"/>
</dbReference>
<feature type="compositionally biased region" description="Basic and acidic residues" evidence="5">
    <location>
        <begin position="1"/>
        <end position="13"/>
    </location>
</feature>
<dbReference type="GO" id="GO:0046983">
    <property type="term" value="F:protein dimerization activity"/>
    <property type="evidence" value="ECO:0007669"/>
    <property type="project" value="InterPro"/>
</dbReference>
<feature type="domain" description="O-methyltransferase C-terminal" evidence="6">
    <location>
        <begin position="158"/>
        <end position="368"/>
    </location>
</feature>
<accession>A0A4Y3R3C6</accession>
<feature type="region of interest" description="Disordered" evidence="5">
    <location>
        <begin position="1"/>
        <end position="50"/>
    </location>
</feature>
<evidence type="ECO:0000256" key="5">
    <source>
        <dbReference type="SAM" id="MobiDB-lite"/>
    </source>
</evidence>
<dbReference type="InterPro" id="IPR012967">
    <property type="entry name" value="COMT_dimerisation"/>
</dbReference>
<dbReference type="InterPro" id="IPR001077">
    <property type="entry name" value="COMT_C"/>
</dbReference>
<sequence length="392" mass="41551">MAEPETVRAEPDGPAHTAPPTADAQPAARAQHAADAQQTAQAQRPAAPHAEQFASQERILGLVWGYMSSDIVDVAVRLGIPEQLADGAHTAGDVAAAAGTDPVATLRFLRAFAVLGLAEETQDGRFALTPAGRRLRPDVPDSLHAFVRQGSGVFRRAWARLEHSVRTGEPGFDEEFGTDFFHHLAGQPELAETFASSMREATRTLSTALAEVYDFSAHGRVVDVGGADGTLLTTVLGAHPGVHGVVFDSPAGGRDAPATVRKAGLAGRCRVETGDFFDAVPPGGDLYVLKSILHDWSDERSARILRSCRAAVPEHGRLLVVEVLLPERATPDAHPLAFLSDLYVLVNMGGRERSARDLDALLTATGFRTTRVASPPALAPFSLVEAVPVPDA</sequence>
<dbReference type="GO" id="GO:0032259">
    <property type="term" value="P:methylation"/>
    <property type="evidence" value="ECO:0007669"/>
    <property type="project" value="UniProtKB-KW"/>
</dbReference>
<feature type="domain" description="O-methyltransferase dimerisation" evidence="7">
    <location>
        <begin position="62"/>
        <end position="135"/>
    </location>
</feature>
<evidence type="ECO:0000256" key="4">
    <source>
        <dbReference type="PIRSR" id="PIRSR005739-1"/>
    </source>
</evidence>
<dbReference type="PIRSF" id="PIRSF005739">
    <property type="entry name" value="O-mtase"/>
    <property type="match status" value="1"/>
</dbReference>
<dbReference type="Proteomes" id="UP000319210">
    <property type="component" value="Unassembled WGS sequence"/>
</dbReference>
<dbReference type="PANTHER" id="PTHR43712:SF2">
    <property type="entry name" value="O-METHYLTRANSFERASE CICE"/>
    <property type="match status" value="1"/>
</dbReference>
<dbReference type="InterPro" id="IPR036390">
    <property type="entry name" value="WH_DNA-bd_sf"/>
</dbReference>
<dbReference type="SUPFAM" id="SSF53335">
    <property type="entry name" value="S-adenosyl-L-methionine-dependent methyltransferases"/>
    <property type="match status" value="1"/>
</dbReference>
<evidence type="ECO:0000313" key="8">
    <source>
        <dbReference type="EMBL" id="GEB52014.1"/>
    </source>
</evidence>
<feature type="compositionally biased region" description="Low complexity" evidence="5">
    <location>
        <begin position="14"/>
        <end position="50"/>
    </location>
</feature>
<name>A0A4Y3R3C6_STRCI</name>
<keyword evidence="1 8" id="KW-0489">Methyltransferase</keyword>
<protein>
    <submittedName>
        <fullName evidence="8">Methyltransferase</fullName>
    </submittedName>
</protein>
<gene>
    <name evidence="8" type="ORF">SCA03_45650</name>
</gene>
<evidence type="ECO:0000256" key="3">
    <source>
        <dbReference type="ARBA" id="ARBA00022691"/>
    </source>
</evidence>
<dbReference type="Pfam" id="PF08100">
    <property type="entry name" value="Dimerisation"/>
    <property type="match status" value="1"/>
</dbReference>
<evidence type="ECO:0000256" key="2">
    <source>
        <dbReference type="ARBA" id="ARBA00022679"/>
    </source>
</evidence>
<dbReference type="InterPro" id="IPR029063">
    <property type="entry name" value="SAM-dependent_MTases_sf"/>
</dbReference>
<evidence type="ECO:0000256" key="1">
    <source>
        <dbReference type="ARBA" id="ARBA00022603"/>
    </source>
</evidence>
<dbReference type="PROSITE" id="PS51683">
    <property type="entry name" value="SAM_OMT_II"/>
    <property type="match status" value="1"/>
</dbReference>
<keyword evidence="3" id="KW-0949">S-adenosyl-L-methionine</keyword>
<dbReference type="CDD" id="cd02440">
    <property type="entry name" value="AdoMet_MTases"/>
    <property type="match status" value="1"/>
</dbReference>
<dbReference type="EMBL" id="BJMM01000026">
    <property type="protein sequence ID" value="GEB52014.1"/>
    <property type="molecule type" value="Genomic_DNA"/>
</dbReference>
<dbReference type="SUPFAM" id="SSF46785">
    <property type="entry name" value="Winged helix' DNA-binding domain"/>
    <property type="match status" value="1"/>
</dbReference>
<evidence type="ECO:0000259" key="7">
    <source>
        <dbReference type="Pfam" id="PF08100"/>
    </source>
</evidence>
<evidence type="ECO:0000313" key="9">
    <source>
        <dbReference type="Proteomes" id="UP000319210"/>
    </source>
</evidence>
<dbReference type="InterPro" id="IPR036388">
    <property type="entry name" value="WH-like_DNA-bd_sf"/>
</dbReference>
<keyword evidence="2 8" id="KW-0808">Transferase</keyword>
<dbReference type="Gene3D" id="1.10.287.1350">
    <property type="match status" value="1"/>
</dbReference>
<dbReference type="Gene3D" id="1.10.10.10">
    <property type="entry name" value="Winged helix-like DNA-binding domain superfamily/Winged helix DNA-binding domain"/>
    <property type="match status" value="1"/>
</dbReference>
<dbReference type="InterPro" id="IPR016461">
    <property type="entry name" value="COMT-like"/>
</dbReference>
<feature type="active site" description="Proton acceptor" evidence="4">
    <location>
        <position position="294"/>
    </location>
</feature>
<keyword evidence="9" id="KW-1185">Reference proteome</keyword>
<dbReference type="Gene3D" id="3.40.50.150">
    <property type="entry name" value="Vaccinia Virus protein VP39"/>
    <property type="match status" value="1"/>
</dbReference>
<evidence type="ECO:0000259" key="6">
    <source>
        <dbReference type="Pfam" id="PF00891"/>
    </source>
</evidence>
<proteinExistence type="predicted"/>
<dbReference type="Pfam" id="PF00891">
    <property type="entry name" value="Methyltransf_2"/>
    <property type="match status" value="1"/>
</dbReference>
<dbReference type="GO" id="GO:0008171">
    <property type="term" value="F:O-methyltransferase activity"/>
    <property type="evidence" value="ECO:0007669"/>
    <property type="project" value="InterPro"/>
</dbReference>
<dbReference type="AlphaFoldDB" id="A0A4Y3R3C6"/>
<dbReference type="PANTHER" id="PTHR43712">
    <property type="entry name" value="PUTATIVE (AFU_ORTHOLOGUE AFUA_4G14580)-RELATED"/>
    <property type="match status" value="1"/>
</dbReference>
<dbReference type="OrthoDB" id="4145676at2"/>
<organism evidence="8 9">
    <name type="scientific">Streptomyces cacaoi</name>
    <dbReference type="NCBI Taxonomy" id="1898"/>
    <lineage>
        <taxon>Bacteria</taxon>
        <taxon>Bacillati</taxon>
        <taxon>Actinomycetota</taxon>
        <taxon>Actinomycetes</taxon>
        <taxon>Kitasatosporales</taxon>
        <taxon>Streptomycetaceae</taxon>
        <taxon>Streptomyces</taxon>
    </lineage>
</organism>
<reference evidence="8 9" key="1">
    <citation type="submission" date="2019-06" db="EMBL/GenBank/DDBJ databases">
        <title>Whole genome shotgun sequence of Streptomyces cacaoi subsp. cacaoi NBRC 12748.</title>
        <authorList>
            <person name="Hosoyama A."/>
            <person name="Uohara A."/>
            <person name="Ohji S."/>
            <person name="Ichikawa N."/>
        </authorList>
    </citation>
    <scope>NUCLEOTIDE SEQUENCE [LARGE SCALE GENOMIC DNA]</scope>
    <source>
        <strain evidence="8 9">NBRC 12748</strain>
    </source>
</reference>
<comment type="caution">
    <text evidence="8">The sequence shown here is derived from an EMBL/GenBank/DDBJ whole genome shotgun (WGS) entry which is preliminary data.</text>
</comment>